<organism evidence="2 3">
    <name type="scientific">Lentibacillus kapialis</name>
    <dbReference type="NCBI Taxonomy" id="340214"/>
    <lineage>
        <taxon>Bacteria</taxon>
        <taxon>Bacillati</taxon>
        <taxon>Bacillota</taxon>
        <taxon>Bacilli</taxon>
        <taxon>Bacillales</taxon>
        <taxon>Bacillaceae</taxon>
        <taxon>Lentibacillus</taxon>
    </lineage>
</organism>
<keyword evidence="3" id="KW-1185">Reference proteome</keyword>
<sequence>MGKKAVLLVVVITLAVLIFGWYFLQNVMINYDVDRDTSQPELNQKDIEWAISRGH</sequence>
<proteinExistence type="predicted"/>
<dbReference type="EMBL" id="BMNQ01000068">
    <property type="protein sequence ID" value="GGK06609.1"/>
    <property type="molecule type" value="Genomic_DNA"/>
</dbReference>
<keyword evidence="1" id="KW-0812">Transmembrane</keyword>
<dbReference type="AlphaFoldDB" id="A0A917V0C5"/>
<reference evidence="2" key="1">
    <citation type="journal article" date="2014" name="Int. J. Syst. Evol. Microbiol.">
        <title>Complete genome sequence of Corynebacterium casei LMG S-19264T (=DSM 44701T), isolated from a smear-ripened cheese.</title>
        <authorList>
            <consortium name="US DOE Joint Genome Institute (JGI-PGF)"/>
            <person name="Walter F."/>
            <person name="Albersmeier A."/>
            <person name="Kalinowski J."/>
            <person name="Ruckert C."/>
        </authorList>
    </citation>
    <scope>NUCLEOTIDE SEQUENCE</scope>
    <source>
        <strain evidence="2">JCM 12580</strain>
    </source>
</reference>
<evidence type="ECO:0000313" key="3">
    <source>
        <dbReference type="Proteomes" id="UP000658382"/>
    </source>
</evidence>
<protein>
    <submittedName>
        <fullName evidence="2">Uncharacterized protein</fullName>
    </submittedName>
</protein>
<name>A0A917V0C5_9BACI</name>
<reference evidence="2" key="2">
    <citation type="submission" date="2020-09" db="EMBL/GenBank/DDBJ databases">
        <authorList>
            <person name="Sun Q."/>
            <person name="Ohkuma M."/>
        </authorList>
    </citation>
    <scope>NUCLEOTIDE SEQUENCE</scope>
    <source>
        <strain evidence="2">JCM 12580</strain>
    </source>
</reference>
<accession>A0A917V0C5</accession>
<evidence type="ECO:0000313" key="2">
    <source>
        <dbReference type="EMBL" id="GGK06609.1"/>
    </source>
</evidence>
<gene>
    <name evidence="2" type="ORF">GCM10007063_31490</name>
</gene>
<keyword evidence="1" id="KW-0472">Membrane</keyword>
<dbReference type="RefSeq" id="WP_188634067.1">
    <property type="nucleotide sequence ID" value="NZ_BMNQ01000068.1"/>
</dbReference>
<comment type="caution">
    <text evidence="2">The sequence shown here is derived from an EMBL/GenBank/DDBJ whole genome shotgun (WGS) entry which is preliminary data.</text>
</comment>
<keyword evidence="1" id="KW-1133">Transmembrane helix</keyword>
<evidence type="ECO:0000256" key="1">
    <source>
        <dbReference type="SAM" id="Phobius"/>
    </source>
</evidence>
<feature type="transmembrane region" description="Helical" evidence="1">
    <location>
        <begin position="5"/>
        <end position="24"/>
    </location>
</feature>
<dbReference type="Proteomes" id="UP000658382">
    <property type="component" value="Unassembled WGS sequence"/>
</dbReference>